<sequence>MSSITKVDFDSPQDIELVAKETISAQDSVNVRFLITEKMENGDYCVCARLDNARVPLQKLLFNDQDALKAIIDGADSHENKTIALVKAAIESGDYNS</sequence>
<dbReference type="AlphaFoldDB" id="X0T5A7"/>
<name>X0T5A7_9ZZZZ</name>
<reference evidence="1" key="1">
    <citation type="journal article" date="2014" name="Front. Microbiol.">
        <title>High frequency of phylogenetically diverse reductive dehalogenase-homologous genes in deep subseafloor sedimentary metagenomes.</title>
        <authorList>
            <person name="Kawai M."/>
            <person name="Futagami T."/>
            <person name="Toyoda A."/>
            <person name="Takaki Y."/>
            <person name="Nishi S."/>
            <person name="Hori S."/>
            <person name="Arai W."/>
            <person name="Tsubouchi T."/>
            <person name="Morono Y."/>
            <person name="Uchiyama I."/>
            <person name="Ito T."/>
            <person name="Fujiyama A."/>
            <person name="Inagaki F."/>
            <person name="Takami H."/>
        </authorList>
    </citation>
    <scope>NUCLEOTIDE SEQUENCE</scope>
    <source>
        <strain evidence="1">Expedition CK06-06</strain>
    </source>
</reference>
<evidence type="ECO:0000313" key="1">
    <source>
        <dbReference type="EMBL" id="GAF82496.1"/>
    </source>
</evidence>
<proteinExistence type="predicted"/>
<comment type="caution">
    <text evidence="1">The sequence shown here is derived from an EMBL/GenBank/DDBJ whole genome shotgun (WGS) entry which is preliminary data.</text>
</comment>
<protein>
    <submittedName>
        <fullName evidence="1">Uncharacterized protein</fullName>
    </submittedName>
</protein>
<gene>
    <name evidence="1" type="ORF">S01H1_04106</name>
</gene>
<accession>X0T5A7</accession>
<dbReference type="EMBL" id="BARS01002186">
    <property type="protein sequence ID" value="GAF82496.1"/>
    <property type="molecule type" value="Genomic_DNA"/>
</dbReference>
<organism evidence="1">
    <name type="scientific">marine sediment metagenome</name>
    <dbReference type="NCBI Taxonomy" id="412755"/>
    <lineage>
        <taxon>unclassified sequences</taxon>
        <taxon>metagenomes</taxon>
        <taxon>ecological metagenomes</taxon>
    </lineage>
</organism>